<evidence type="ECO:0000313" key="1">
    <source>
        <dbReference type="EMBL" id="EMD58079.1"/>
    </source>
</evidence>
<dbReference type="Proteomes" id="UP000016934">
    <property type="component" value="Unassembled WGS sequence"/>
</dbReference>
<dbReference type="OMA" id="MAKEYVM"/>
<dbReference type="OrthoDB" id="10253869at2759"/>
<organism evidence="1 2">
    <name type="scientific">Cochliobolus sativus (strain ND90Pr / ATCC 201652)</name>
    <name type="common">Common root rot and spot blotch fungus</name>
    <name type="synonym">Bipolaris sorokiniana</name>
    <dbReference type="NCBI Taxonomy" id="665912"/>
    <lineage>
        <taxon>Eukaryota</taxon>
        <taxon>Fungi</taxon>
        <taxon>Dikarya</taxon>
        <taxon>Ascomycota</taxon>
        <taxon>Pezizomycotina</taxon>
        <taxon>Dothideomycetes</taxon>
        <taxon>Pleosporomycetidae</taxon>
        <taxon>Pleosporales</taxon>
        <taxon>Pleosporineae</taxon>
        <taxon>Pleosporaceae</taxon>
        <taxon>Bipolaris</taxon>
    </lineage>
</organism>
<protein>
    <recommendedName>
        <fullName evidence="3">Thioesterase domain-containing protein</fullName>
    </recommendedName>
</protein>
<evidence type="ECO:0000313" key="2">
    <source>
        <dbReference type="Proteomes" id="UP000016934"/>
    </source>
</evidence>
<dbReference type="HOGENOM" id="CLU_2372752_0_0_1"/>
<dbReference type="eggNOG" id="ENOG502S3GI">
    <property type="taxonomic scope" value="Eukaryota"/>
</dbReference>
<gene>
    <name evidence="1" type="ORF">COCSADRAFT_42121</name>
</gene>
<dbReference type="KEGG" id="bsc:COCSADRAFT_42121"/>
<dbReference type="Gene3D" id="3.40.50.1820">
    <property type="entry name" value="alpha/beta hydrolase"/>
    <property type="match status" value="1"/>
</dbReference>
<dbReference type="GeneID" id="19140168"/>
<name>M2QS96_COCSN</name>
<reference evidence="2" key="2">
    <citation type="journal article" date="2013" name="PLoS Genet.">
        <title>Comparative genome structure, secondary metabolite, and effector coding capacity across Cochliobolus pathogens.</title>
        <authorList>
            <person name="Condon B.J."/>
            <person name="Leng Y."/>
            <person name="Wu D."/>
            <person name="Bushley K.E."/>
            <person name="Ohm R.A."/>
            <person name="Otillar R."/>
            <person name="Martin J."/>
            <person name="Schackwitz W."/>
            <person name="Grimwood J."/>
            <person name="MohdZainudin N."/>
            <person name="Xue C."/>
            <person name="Wang R."/>
            <person name="Manning V.A."/>
            <person name="Dhillon B."/>
            <person name="Tu Z.J."/>
            <person name="Steffenson B.J."/>
            <person name="Salamov A."/>
            <person name="Sun H."/>
            <person name="Lowry S."/>
            <person name="LaButti K."/>
            <person name="Han J."/>
            <person name="Copeland A."/>
            <person name="Lindquist E."/>
            <person name="Barry K."/>
            <person name="Schmutz J."/>
            <person name="Baker S.E."/>
            <person name="Ciuffetti L.M."/>
            <person name="Grigoriev I.V."/>
            <person name="Zhong S."/>
            <person name="Turgeon B.G."/>
        </authorList>
    </citation>
    <scope>NUCLEOTIDE SEQUENCE [LARGE SCALE GENOMIC DNA]</scope>
    <source>
        <strain evidence="2">ND90Pr / ATCC 201652</strain>
    </source>
</reference>
<evidence type="ECO:0008006" key="3">
    <source>
        <dbReference type="Google" id="ProtNLM"/>
    </source>
</evidence>
<dbReference type="STRING" id="665912.M2QS96"/>
<dbReference type="InterPro" id="IPR029058">
    <property type="entry name" value="AB_hydrolase_fold"/>
</dbReference>
<accession>M2QS96</accession>
<proteinExistence type="predicted"/>
<dbReference type="RefSeq" id="XP_007706219.1">
    <property type="nucleotide sequence ID" value="XM_007708029.1"/>
</dbReference>
<reference evidence="1 2" key="1">
    <citation type="journal article" date="2012" name="PLoS Pathog.">
        <title>Diverse lifestyles and strategies of plant pathogenesis encoded in the genomes of eighteen Dothideomycetes fungi.</title>
        <authorList>
            <person name="Ohm R.A."/>
            <person name="Feau N."/>
            <person name="Henrissat B."/>
            <person name="Schoch C.L."/>
            <person name="Horwitz B.A."/>
            <person name="Barry K.W."/>
            <person name="Condon B.J."/>
            <person name="Copeland A.C."/>
            <person name="Dhillon B."/>
            <person name="Glaser F."/>
            <person name="Hesse C.N."/>
            <person name="Kosti I."/>
            <person name="LaButti K."/>
            <person name="Lindquist E.A."/>
            <person name="Lucas S."/>
            <person name="Salamov A.A."/>
            <person name="Bradshaw R.E."/>
            <person name="Ciuffetti L."/>
            <person name="Hamelin R.C."/>
            <person name="Kema G.H.J."/>
            <person name="Lawrence C."/>
            <person name="Scott J.A."/>
            <person name="Spatafora J.W."/>
            <person name="Turgeon B.G."/>
            <person name="de Wit P.J.G.M."/>
            <person name="Zhong S."/>
            <person name="Goodwin S.B."/>
            <person name="Grigoriev I.V."/>
        </authorList>
    </citation>
    <scope>NUCLEOTIDE SEQUENCE [LARGE SCALE GENOMIC DNA]</scope>
    <source>
        <strain evidence="2">ND90Pr / ATCC 201652</strain>
    </source>
</reference>
<sequence length="86" mass="9662">MDNPVLIQEGPTTKTPLFLVHDGGGTVYPYFLLNELERNVWGISNPRFKSHQNWTGGLPEMAKEYVMFMKSVLHSGEVILGGMLIL</sequence>
<keyword evidence="2" id="KW-1185">Reference proteome</keyword>
<dbReference type="EMBL" id="KB445753">
    <property type="protein sequence ID" value="EMD58079.1"/>
    <property type="molecule type" value="Genomic_DNA"/>
</dbReference>
<dbReference type="SUPFAM" id="SSF53474">
    <property type="entry name" value="alpha/beta-Hydrolases"/>
    <property type="match status" value="1"/>
</dbReference>
<dbReference type="AlphaFoldDB" id="M2QS96"/>